<dbReference type="Gene3D" id="3.40.50.1820">
    <property type="entry name" value="alpha/beta hydrolase"/>
    <property type="match status" value="1"/>
</dbReference>
<dbReference type="InterPro" id="IPR000073">
    <property type="entry name" value="AB_hydrolase_1"/>
</dbReference>
<keyword evidence="3" id="KW-1185">Reference proteome</keyword>
<dbReference type="EMBL" id="JAPDOB010000001">
    <property type="protein sequence ID" value="MCW3796810.1"/>
    <property type="molecule type" value="Genomic_DNA"/>
</dbReference>
<protein>
    <submittedName>
        <fullName evidence="2">Alpha/beta hydrolase</fullName>
    </submittedName>
</protein>
<keyword evidence="2" id="KW-0378">Hydrolase</keyword>
<sequence>MPYAKAKDGTMLYYKDWGRGDPVVLLHGWPLTGDTFDDLAIKLVEAGKRCIIPDRRGFGRSEQPWDGYDYDTFADDVVAILEDANISQPVALVGFSMGGGEVARLVSRQGKGRISAAVLASSVVPRVVQGDDYPDGVPQAKLDEITAQMQTDRAGFLQTFLKQFYGVGFVTQPISDGVLDAGFHQAIMAGARSTYAAAQAWATTDFRGDLPAFEGIPTLILHGTSDKNVPFEGTGKKVAEALPHAQLITYDGSPHGIFETDKDRFARDVVGFLTQNNGRKAADQSGSAIPLTAQ</sequence>
<organism evidence="2 3">
    <name type="scientific">Sphingomonas arvum</name>
    <dbReference type="NCBI Taxonomy" id="2992113"/>
    <lineage>
        <taxon>Bacteria</taxon>
        <taxon>Pseudomonadati</taxon>
        <taxon>Pseudomonadota</taxon>
        <taxon>Alphaproteobacteria</taxon>
        <taxon>Sphingomonadales</taxon>
        <taxon>Sphingomonadaceae</taxon>
        <taxon>Sphingomonas</taxon>
    </lineage>
</organism>
<name>A0ABT3JDH0_9SPHN</name>
<evidence type="ECO:0000313" key="2">
    <source>
        <dbReference type="EMBL" id="MCW3796810.1"/>
    </source>
</evidence>
<dbReference type="Pfam" id="PF00561">
    <property type="entry name" value="Abhydrolase_1"/>
    <property type="match status" value="1"/>
</dbReference>
<dbReference type="RefSeq" id="WP_264880767.1">
    <property type="nucleotide sequence ID" value="NZ_JAPDOB010000001.1"/>
</dbReference>
<comment type="caution">
    <text evidence="2">The sequence shown here is derived from an EMBL/GenBank/DDBJ whole genome shotgun (WGS) entry which is preliminary data.</text>
</comment>
<dbReference type="InterPro" id="IPR050471">
    <property type="entry name" value="AB_hydrolase"/>
</dbReference>
<dbReference type="InterPro" id="IPR029058">
    <property type="entry name" value="AB_hydrolase_fold"/>
</dbReference>
<dbReference type="GO" id="GO:0016787">
    <property type="term" value="F:hydrolase activity"/>
    <property type="evidence" value="ECO:0007669"/>
    <property type="project" value="UniProtKB-KW"/>
</dbReference>
<gene>
    <name evidence="2" type="ORF">OMW55_03190</name>
</gene>
<dbReference type="Proteomes" id="UP001526246">
    <property type="component" value="Unassembled WGS sequence"/>
</dbReference>
<dbReference type="PANTHER" id="PTHR43433">
    <property type="entry name" value="HYDROLASE, ALPHA/BETA FOLD FAMILY PROTEIN"/>
    <property type="match status" value="1"/>
</dbReference>
<feature type="domain" description="AB hydrolase-1" evidence="1">
    <location>
        <begin position="22"/>
        <end position="260"/>
    </location>
</feature>
<reference evidence="2 3" key="1">
    <citation type="submission" date="2022-10" db="EMBL/GenBank/DDBJ databases">
        <title>Sphingomonas sp.</title>
        <authorList>
            <person name="Jin C."/>
        </authorList>
    </citation>
    <scope>NUCLEOTIDE SEQUENCE [LARGE SCALE GENOMIC DNA]</scope>
    <source>
        <strain evidence="2 3">BN140010</strain>
    </source>
</reference>
<dbReference type="PANTHER" id="PTHR43433:SF4">
    <property type="entry name" value="NON-HEME CHLOROPEROXIDASE-RELATED"/>
    <property type="match status" value="1"/>
</dbReference>
<dbReference type="SUPFAM" id="SSF53474">
    <property type="entry name" value="alpha/beta-Hydrolases"/>
    <property type="match status" value="1"/>
</dbReference>
<evidence type="ECO:0000259" key="1">
    <source>
        <dbReference type="Pfam" id="PF00561"/>
    </source>
</evidence>
<accession>A0ABT3JDH0</accession>
<dbReference type="PRINTS" id="PR00111">
    <property type="entry name" value="ABHYDROLASE"/>
</dbReference>
<proteinExistence type="predicted"/>
<evidence type="ECO:0000313" key="3">
    <source>
        <dbReference type="Proteomes" id="UP001526246"/>
    </source>
</evidence>